<name>A0ABS5W598_9SPHN</name>
<accession>A0ABS5W598</accession>
<gene>
    <name evidence="1" type="ORF">KK137_10955</name>
</gene>
<reference evidence="1 2" key="1">
    <citation type="submission" date="2021-05" db="EMBL/GenBank/DDBJ databases">
        <title>Croceibacterium sp. LX-88 genome sequence.</title>
        <authorList>
            <person name="Luo X."/>
        </authorList>
    </citation>
    <scope>NUCLEOTIDE SEQUENCE [LARGE SCALE GENOMIC DNA]</scope>
    <source>
        <strain evidence="1 2">LX-88</strain>
    </source>
</reference>
<proteinExistence type="predicted"/>
<keyword evidence="2" id="KW-1185">Reference proteome</keyword>
<dbReference type="Proteomes" id="UP000811255">
    <property type="component" value="Unassembled WGS sequence"/>
</dbReference>
<sequence>MASLSYRSSKPDGWIMPRPYHDASLRYMKHGPIQPMEEPGFFARLFGRG</sequence>
<evidence type="ECO:0000313" key="2">
    <source>
        <dbReference type="Proteomes" id="UP000811255"/>
    </source>
</evidence>
<dbReference type="RefSeq" id="WP_214536469.1">
    <property type="nucleotide sequence ID" value="NZ_JAHFVK010000002.1"/>
</dbReference>
<evidence type="ECO:0000313" key="1">
    <source>
        <dbReference type="EMBL" id="MBT2134854.1"/>
    </source>
</evidence>
<dbReference type="EMBL" id="JAHFVK010000002">
    <property type="protein sequence ID" value="MBT2134854.1"/>
    <property type="molecule type" value="Genomic_DNA"/>
</dbReference>
<protein>
    <submittedName>
        <fullName evidence="1">Uncharacterized protein</fullName>
    </submittedName>
</protein>
<comment type="caution">
    <text evidence="1">The sequence shown here is derived from an EMBL/GenBank/DDBJ whole genome shotgun (WGS) entry which is preliminary data.</text>
</comment>
<organism evidence="1 2">
    <name type="scientific">Croceibacterium selenioxidans</name>
    <dbReference type="NCBI Taxonomy" id="2838833"/>
    <lineage>
        <taxon>Bacteria</taxon>
        <taxon>Pseudomonadati</taxon>
        <taxon>Pseudomonadota</taxon>
        <taxon>Alphaproteobacteria</taxon>
        <taxon>Sphingomonadales</taxon>
        <taxon>Erythrobacteraceae</taxon>
        <taxon>Croceibacterium</taxon>
    </lineage>
</organism>